<dbReference type="GeneID" id="67017066"/>
<dbReference type="GO" id="GO:0016491">
    <property type="term" value="F:oxidoreductase activity"/>
    <property type="evidence" value="ECO:0007669"/>
    <property type="project" value="InterPro"/>
</dbReference>
<keyword evidence="2" id="KW-0186">Copper</keyword>
<dbReference type="Gene3D" id="1.10.1280.10">
    <property type="entry name" value="Di-copper center containing domain from catechol oxidase"/>
    <property type="match status" value="1"/>
</dbReference>
<comment type="caution">
    <text evidence="5">The sequence shown here is derived from an EMBL/GenBank/DDBJ whole genome shotgun (WGS) entry which is preliminary data.</text>
</comment>
<evidence type="ECO:0000256" key="1">
    <source>
        <dbReference type="ARBA" id="ARBA00022723"/>
    </source>
</evidence>
<dbReference type="InterPro" id="IPR002227">
    <property type="entry name" value="Tyrosinase_Cu-bd"/>
</dbReference>
<dbReference type="PANTHER" id="PTHR11474">
    <property type="entry name" value="TYROSINASE FAMILY MEMBER"/>
    <property type="match status" value="1"/>
</dbReference>
<dbReference type="GO" id="GO:0046872">
    <property type="term" value="F:metal ion binding"/>
    <property type="evidence" value="ECO:0007669"/>
    <property type="project" value="UniProtKB-KW"/>
</dbReference>
<dbReference type="SUPFAM" id="SSF48056">
    <property type="entry name" value="Di-copper centre-containing domain"/>
    <property type="match status" value="1"/>
</dbReference>
<feature type="chain" id="PRO_5035272221" description="Tyrosinase copper-binding domain-containing protein" evidence="3">
    <location>
        <begin position="18"/>
        <end position="372"/>
    </location>
</feature>
<dbReference type="AlphaFoldDB" id="A0A8J2I1Y0"/>
<keyword evidence="1" id="KW-0479">Metal-binding</keyword>
<dbReference type="RefSeq" id="XP_043168856.1">
    <property type="nucleotide sequence ID" value="XM_043312921.1"/>
</dbReference>
<dbReference type="PROSITE" id="PS00498">
    <property type="entry name" value="TYROSINASE_2"/>
    <property type="match status" value="1"/>
</dbReference>
<keyword evidence="6" id="KW-1185">Reference proteome</keyword>
<evidence type="ECO:0000256" key="2">
    <source>
        <dbReference type="ARBA" id="ARBA00023008"/>
    </source>
</evidence>
<dbReference type="PANTHER" id="PTHR11474:SF126">
    <property type="entry name" value="TYROSINASE-LIKE PROTEIN TYR-1-RELATED"/>
    <property type="match status" value="1"/>
</dbReference>
<gene>
    <name evidence="5" type="ORF">ALTATR162_LOCUS5302</name>
</gene>
<dbReference type="InterPro" id="IPR050316">
    <property type="entry name" value="Tyrosinase/Hemocyanin"/>
</dbReference>
<protein>
    <recommendedName>
        <fullName evidence="4">Tyrosinase copper-binding domain-containing protein</fullName>
    </recommendedName>
</protein>
<reference evidence="5" key="1">
    <citation type="submission" date="2021-05" db="EMBL/GenBank/DDBJ databases">
        <authorList>
            <person name="Stam R."/>
        </authorList>
    </citation>
    <scope>NUCLEOTIDE SEQUENCE</scope>
    <source>
        <strain evidence="5">CS162</strain>
    </source>
</reference>
<dbReference type="EMBL" id="CAJRGZ010000019">
    <property type="protein sequence ID" value="CAG5158887.1"/>
    <property type="molecule type" value="Genomic_DNA"/>
</dbReference>
<proteinExistence type="predicted"/>
<dbReference type="Pfam" id="PF00264">
    <property type="entry name" value="Tyrosinase"/>
    <property type="match status" value="1"/>
</dbReference>
<feature type="signal peptide" evidence="3">
    <location>
        <begin position="1"/>
        <end position="17"/>
    </location>
</feature>
<accession>A0A8J2I1Y0</accession>
<evidence type="ECO:0000313" key="5">
    <source>
        <dbReference type="EMBL" id="CAG5158887.1"/>
    </source>
</evidence>
<dbReference type="Proteomes" id="UP000676310">
    <property type="component" value="Unassembled WGS sequence"/>
</dbReference>
<feature type="domain" description="Tyrosinase copper-binding" evidence="4">
    <location>
        <begin position="278"/>
        <end position="289"/>
    </location>
</feature>
<evidence type="ECO:0000256" key="3">
    <source>
        <dbReference type="SAM" id="SignalP"/>
    </source>
</evidence>
<evidence type="ECO:0000259" key="4">
    <source>
        <dbReference type="PROSITE" id="PS00498"/>
    </source>
</evidence>
<dbReference type="InterPro" id="IPR008922">
    <property type="entry name" value="Di-copper_centre_dom_sf"/>
</dbReference>
<evidence type="ECO:0000313" key="6">
    <source>
        <dbReference type="Proteomes" id="UP000676310"/>
    </source>
</evidence>
<name>A0A8J2I1Y0_9PLEO</name>
<dbReference type="PRINTS" id="PR00092">
    <property type="entry name" value="TYROSINASE"/>
</dbReference>
<dbReference type="OrthoDB" id="6132182at2759"/>
<keyword evidence="3" id="KW-0732">Signal</keyword>
<organism evidence="5 6">
    <name type="scientific">Alternaria atra</name>
    <dbReference type="NCBI Taxonomy" id="119953"/>
    <lineage>
        <taxon>Eukaryota</taxon>
        <taxon>Fungi</taxon>
        <taxon>Dikarya</taxon>
        <taxon>Ascomycota</taxon>
        <taxon>Pezizomycotina</taxon>
        <taxon>Dothideomycetes</taxon>
        <taxon>Pleosporomycetidae</taxon>
        <taxon>Pleosporales</taxon>
        <taxon>Pleosporineae</taxon>
        <taxon>Pleosporaceae</taxon>
        <taxon>Alternaria</taxon>
        <taxon>Alternaria sect. Ulocladioides</taxon>
    </lineage>
</organism>
<sequence length="372" mass="40711">MRLSILLSLTIASLCSTLPIVEQPAGTCSNPRIRKEWRTLSSSEQHAYIDAIQCLKRAPSKGTEIFSTLKTRYDDFVALHINATRGGQDAPSLANPDVPAPNVTLYGVHTVGVFLPWHRYAIWVFESVLRSECNYTGAQPYWDWTLDNPSTGNGSILTSPVLEAFGGNGVEPSGCIQKGPFSGPEFLNIGPVESLAPNPRCLTRAVDVDLFNMGSTWQAIYPATMQANNYYQLQNFIDGLSFVDDADKIPTEAGINPHGLGHQTVGGDISDIYSSPNDPLFWLHHAQLDYMWTLWQTRDPARLTDISGPRTIEGFGPGPDAVEQTTANTPVWMGFVGEDVNVGAVLDTMNREGGGVLCYKYQDSPSLVGREL</sequence>